<evidence type="ECO:0000313" key="1">
    <source>
        <dbReference type="EMBL" id="OIJ40872.1"/>
    </source>
</evidence>
<dbReference type="AlphaFoldDB" id="A0A1S2N969"/>
<evidence type="ECO:0000313" key="2">
    <source>
        <dbReference type="Proteomes" id="UP000180246"/>
    </source>
</evidence>
<name>A0A1S2N969_9BURK</name>
<comment type="caution">
    <text evidence="1">The sequence shown here is derived from an EMBL/GenBank/DDBJ whole genome shotgun (WGS) entry which is preliminary data.</text>
</comment>
<dbReference type="EMBL" id="JRYB01000001">
    <property type="protein sequence ID" value="OIJ40872.1"/>
    <property type="molecule type" value="Genomic_DNA"/>
</dbReference>
<accession>A0A1S2N969</accession>
<reference evidence="1 2" key="1">
    <citation type="submission" date="2014-10" db="EMBL/GenBank/DDBJ databases">
        <authorList>
            <person name="Seo M.-J."/>
            <person name="Seok Y.J."/>
            <person name="Cha I.-T."/>
        </authorList>
    </citation>
    <scope>NUCLEOTIDE SEQUENCE [LARGE SCALE GENOMIC DNA]</scope>
    <source>
        <strain evidence="1 2">NEU</strain>
    </source>
</reference>
<gene>
    <name evidence="1" type="ORF">LO55_883</name>
</gene>
<sequence>MNRILDLQRLDYSLVSDGVKSCTSSGAACC</sequence>
<organism evidence="1 2">
    <name type="scientific">Massilia timonae</name>
    <dbReference type="NCBI Taxonomy" id="47229"/>
    <lineage>
        <taxon>Bacteria</taxon>
        <taxon>Pseudomonadati</taxon>
        <taxon>Pseudomonadota</taxon>
        <taxon>Betaproteobacteria</taxon>
        <taxon>Burkholderiales</taxon>
        <taxon>Oxalobacteraceae</taxon>
        <taxon>Telluria group</taxon>
        <taxon>Massilia</taxon>
    </lineage>
</organism>
<proteinExistence type="predicted"/>
<protein>
    <submittedName>
        <fullName evidence="1">Uncharacterized protein</fullName>
    </submittedName>
</protein>
<dbReference type="Proteomes" id="UP000180246">
    <property type="component" value="Unassembled WGS sequence"/>
</dbReference>